<evidence type="ECO:0000313" key="6">
    <source>
        <dbReference type="Proteomes" id="UP000784294"/>
    </source>
</evidence>
<feature type="repeat" description="WD" evidence="3">
    <location>
        <begin position="85"/>
        <end position="126"/>
    </location>
</feature>
<gene>
    <name evidence="5" type="ORF">PXEA_LOCUS15415</name>
</gene>
<dbReference type="PROSITE" id="PS50082">
    <property type="entry name" value="WD_REPEATS_2"/>
    <property type="match status" value="2"/>
</dbReference>
<keyword evidence="2" id="KW-0677">Repeat</keyword>
<keyword evidence="1 3" id="KW-0853">WD repeat</keyword>
<reference evidence="5" key="1">
    <citation type="submission" date="2018-11" db="EMBL/GenBank/DDBJ databases">
        <authorList>
            <consortium name="Pathogen Informatics"/>
        </authorList>
    </citation>
    <scope>NUCLEOTIDE SEQUENCE</scope>
</reference>
<evidence type="ECO:0000256" key="2">
    <source>
        <dbReference type="ARBA" id="ARBA00022737"/>
    </source>
</evidence>
<dbReference type="PANTHER" id="PTHR19879">
    <property type="entry name" value="TRANSCRIPTION INITIATION FACTOR TFIID"/>
    <property type="match status" value="1"/>
</dbReference>
<comment type="caution">
    <text evidence="5">The sequence shown here is derived from an EMBL/GenBank/DDBJ whole genome shotgun (WGS) entry which is preliminary data.</text>
</comment>
<feature type="region of interest" description="Disordered" evidence="4">
    <location>
        <begin position="50"/>
        <end position="72"/>
    </location>
</feature>
<accession>A0A448WWI5</accession>
<dbReference type="EMBL" id="CAAALY010054056">
    <property type="protein sequence ID" value="VEL21975.1"/>
    <property type="molecule type" value="Genomic_DNA"/>
</dbReference>
<organism evidence="5 6">
    <name type="scientific">Protopolystoma xenopodis</name>
    <dbReference type="NCBI Taxonomy" id="117903"/>
    <lineage>
        <taxon>Eukaryota</taxon>
        <taxon>Metazoa</taxon>
        <taxon>Spiralia</taxon>
        <taxon>Lophotrochozoa</taxon>
        <taxon>Platyhelminthes</taxon>
        <taxon>Monogenea</taxon>
        <taxon>Polyopisthocotylea</taxon>
        <taxon>Polystomatidea</taxon>
        <taxon>Polystomatidae</taxon>
        <taxon>Protopolystoma</taxon>
    </lineage>
</organism>
<dbReference type="PROSITE" id="PS50294">
    <property type="entry name" value="WD_REPEATS_REGION"/>
    <property type="match status" value="2"/>
</dbReference>
<dbReference type="Pfam" id="PF00400">
    <property type="entry name" value="WD40"/>
    <property type="match status" value="2"/>
</dbReference>
<dbReference type="InterPro" id="IPR036322">
    <property type="entry name" value="WD40_repeat_dom_sf"/>
</dbReference>
<dbReference type="SUPFAM" id="SSF50978">
    <property type="entry name" value="WD40 repeat-like"/>
    <property type="match status" value="1"/>
</dbReference>
<dbReference type="Proteomes" id="UP000784294">
    <property type="component" value="Unassembled WGS sequence"/>
</dbReference>
<sequence>MSLVPVAHTTSHDVQPLRDTQKRLLFSCQITSSQLWRVNCAQLAAALDDSPTADPIDSAAFPSTDRTTATRTAPEDRLLVSTASLTGHVGPVWSSDWHWTGRHVVTGGHDGTVRLWQLDGPMATASVAMATRGGGGGELTDSSGQLAVGQSACVVGQNEGNLCRSVLRGRRAESRSPGSGSVNSVHFLPYSNIVSGGSSDGNVYIWDARTVRTGCIKPDRLDNTPKLAGSLIHAAHGNEVKSSFFFEYMIMLMQIDVDGGFCCTEITGFLSIGLRNRARQCLSTQKPVAMASEIDWV</sequence>
<evidence type="ECO:0000313" key="5">
    <source>
        <dbReference type="EMBL" id="VEL21975.1"/>
    </source>
</evidence>
<dbReference type="PROSITE" id="PS00678">
    <property type="entry name" value="WD_REPEATS_1"/>
    <property type="match status" value="1"/>
</dbReference>
<dbReference type="InterPro" id="IPR015943">
    <property type="entry name" value="WD40/YVTN_repeat-like_dom_sf"/>
</dbReference>
<dbReference type="SMART" id="SM00320">
    <property type="entry name" value="WD40"/>
    <property type="match status" value="2"/>
</dbReference>
<dbReference type="OrthoDB" id="538223at2759"/>
<protein>
    <submittedName>
        <fullName evidence="5">Uncharacterized protein</fullName>
    </submittedName>
</protein>
<evidence type="ECO:0000256" key="3">
    <source>
        <dbReference type="PROSITE-ProRule" id="PRU00221"/>
    </source>
</evidence>
<dbReference type="InterPro" id="IPR001680">
    <property type="entry name" value="WD40_rpt"/>
</dbReference>
<feature type="repeat" description="WD" evidence="3">
    <location>
        <begin position="175"/>
        <end position="210"/>
    </location>
</feature>
<evidence type="ECO:0000256" key="4">
    <source>
        <dbReference type="SAM" id="MobiDB-lite"/>
    </source>
</evidence>
<name>A0A448WWI5_9PLAT</name>
<dbReference type="InterPro" id="IPR019775">
    <property type="entry name" value="WD40_repeat_CS"/>
</dbReference>
<keyword evidence="6" id="KW-1185">Reference proteome</keyword>
<dbReference type="Gene3D" id="2.130.10.10">
    <property type="entry name" value="YVTN repeat-like/Quinoprotein amine dehydrogenase"/>
    <property type="match status" value="2"/>
</dbReference>
<dbReference type="PANTHER" id="PTHR19879:SF9">
    <property type="entry name" value="TRANSCRIPTION INITIATION FACTOR TFIID SUBUNIT 5"/>
    <property type="match status" value="1"/>
</dbReference>
<evidence type="ECO:0000256" key="1">
    <source>
        <dbReference type="ARBA" id="ARBA00022574"/>
    </source>
</evidence>
<proteinExistence type="predicted"/>
<dbReference type="AlphaFoldDB" id="A0A448WWI5"/>